<evidence type="ECO:0000256" key="1">
    <source>
        <dbReference type="ARBA" id="ARBA00012528"/>
    </source>
</evidence>
<dbReference type="NCBIfam" id="TIGR00254">
    <property type="entry name" value="GGDEF"/>
    <property type="match status" value="1"/>
</dbReference>
<dbReference type="InterPro" id="IPR050469">
    <property type="entry name" value="Diguanylate_Cyclase"/>
</dbReference>
<dbReference type="Pfam" id="PF14559">
    <property type="entry name" value="TPR_19"/>
    <property type="match status" value="1"/>
</dbReference>
<dbReference type="Pfam" id="PF00990">
    <property type="entry name" value="GGDEF"/>
    <property type="match status" value="1"/>
</dbReference>
<evidence type="ECO:0000256" key="4">
    <source>
        <dbReference type="SAM" id="MobiDB-lite"/>
    </source>
</evidence>
<organism evidence="6 7">
    <name type="scientific">Fundidesulfovibrio magnetotacticus</name>
    <dbReference type="NCBI Taxonomy" id="2730080"/>
    <lineage>
        <taxon>Bacteria</taxon>
        <taxon>Pseudomonadati</taxon>
        <taxon>Thermodesulfobacteriota</taxon>
        <taxon>Desulfovibrionia</taxon>
        <taxon>Desulfovibrionales</taxon>
        <taxon>Desulfovibrionaceae</taxon>
        <taxon>Fundidesulfovibrio</taxon>
    </lineage>
</organism>
<evidence type="ECO:0000256" key="2">
    <source>
        <dbReference type="ARBA" id="ARBA00034247"/>
    </source>
</evidence>
<dbReference type="PROSITE" id="PS50887">
    <property type="entry name" value="GGDEF"/>
    <property type="match status" value="1"/>
</dbReference>
<feature type="repeat" description="TPR" evidence="3">
    <location>
        <begin position="601"/>
        <end position="634"/>
    </location>
</feature>
<dbReference type="Pfam" id="PF00515">
    <property type="entry name" value="TPR_1"/>
    <property type="match status" value="1"/>
</dbReference>
<dbReference type="EC" id="2.7.7.65" evidence="1"/>
<sequence>MTPSPTAPRRASLTRHDLVASEHVLRDALRDFVAFKSSSLYFPPPGAGQDTEPAWLKGEQKLLLPLSQGGAPLGVFMAKGVRGLQARTLPLLAQAARLCLENLALAKALDTDPVTGLGNRQCLLDALEREIGLVQASILPGQASWQEAPAEARGGFGLVLFDVDYFSWVNQNYGHLYGETTLARLGALLAAKAPEGAALARLEEDLFAVLLPGASAARCLDLAESVRAAAAEEVFDYAVTGERIRLTLSAGFALYPRDLHGGQLAAPAGEAARVLVQKARKTLSAAKDLGRDQVMSFGKLLREGGQILERLPLGRLAVSLGRAADAKEGMRFLVWSPRFEGARQLARDGGHRVLGRYPAMVKGEIILMEAQEDVSYAEVLHLTDASWTLEPGDRLLLAQDPEDSFPGREDPAEPPRRDMASGLLGHRDFIRRFTQAREGEQAFTLALVRLPDPGQDRGASGGSRAEASIQELAALCRDHFGQELLGGRFSTGSLILYVPGQAPAALRERFQALAELARERLGLALSMGLAGHPFLSYGKADVLENCRKALDHAQLIQDGPRLALFDSISLTISADRLFTLGDLYGAVEEYRLALLADEGNVLARNSLGICLGRLGRMAQARAEFERVLALEPRNQMALYNLGHACQRLGEEKTARKAFQRCLKLNPQDVYSLLRLGRMAEDAGKPANARGYYQKALALPGGPRLVTRHLARLAQAQGRADEAREHLQQALLQDPKDAFSLNLLARIYLDAGEDPAIAEALARQSAALRPDQGQFWKDLARALEAQGKTEEARQALGRAG</sequence>
<name>A0A6V8M111_9BACT</name>
<feature type="compositionally biased region" description="Basic and acidic residues" evidence="4">
    <location>
        <begin position="405"/>
        <end position="420"/>
    </location>
</feature>
<dbReference type="EMBL" id="BLTE01000026">
    <property type="protein sequence ID" value="GFK95919.1"/>
    <property type="molecule type" value="Genomic_DNA"/>
</dbReference>
<evidence type="ECO:0000259" key="5">
    <source>
        <dbReference type="PROSITE" id="PS50887"/>
    </source>
</evidence>
<reference evidence="6 7" key="2">
    <citation type="submission" date="2020-05" db="EMBL/GenBank/DDBJ databases">
        <title>Draft genome sequence of Desulfovibrio sp. strainFSS-1.</title>
        <authorList>
            <person name="Shimoshige H."/>
            <person name="Kobayashi H."/>
            <person name="Maekawa T."/>
        </authorList>
    </citation>
    <scope>NUCLEOTIDE SEQUENCE [LARGE SCALE GENOMIC DNA]</scope>
    <source>
        <strain evidence="6 7">SIID29052-01</strain>
    </source>
</reference>
<feature type="region of interest" description="Disordered" evidence="4">
    <location>
        <begin position="398"/>
        <end position="420"/>
    </location>
</feature>
<dbReference type="PROSITE" id="PS50005">
    <property type="entry name" value="TPR"/>
    <property type="match status" value="2"/>
</dbReference>
<proteinExistence type="predicted"/>
<dbReference type="Pfam" id="PF13432">
    <property type="entry name" value="TPR_16"/>
    <property type="match status" value="1"/>
</dbReference>
<keyword evidence="7" id="KW-1185">Reference proteome</keyword>
<comment type="caution">
    <text evidence="6">The sequence shown here is derived from an EMBL/GenBank/DDBJ whole genome shotgun (WGS) entry which is preliminary data.</text>
</comment>
<dbReference type="SMART" id="SM00267">
    <property type="entry name" value="GGDEF"/>
    <property type="match status" value="1"/>
</dbReference>
<dbReference type="SUPFAM" id="SSF55073">
    <property type="entry name" value="Nucleotide cyclase"/>
    <property type="match status" value="1"/>
</dbReference>
<dbReference type="GO" id="GO:0052621">
    <property type="term" value="F:diguanylate cyclase activity"/>
    <property type="evidence" value="ECO:0007669"/>
    <property type="project" value="UniProtKB-EC"/>
</dbReference>
<keyword evidence="3" id="KW-0802">TPR repeat</keyword>
<dbReference type="RefSeq" id="WP_173087057.1">
    <property type="nucleotide sequence ID" value="NZ_BLTE01000026.1"/>
</dbReference>
<dbReference type="SMART" id="SM00028">
    <property type="entry name" value="TPR"/>
    <property type="match status" value="4"/>
</dbReference>
<feature type="repeat" description="TPR" evidence="3">
    <location>
        <begin position="635"/>
        <end position="668"/>
    </location>
</feature>
<dbReference type="InterPro" id="IPR011990">
    <property type="entry name" value="TPR-like_helical_dom_sf"/>
</dbReference>
<protein>
    <recommendedName>
        <fullName evidence="1">diguanylate cyclase</fullName>
        <ecNumber evidence="1">2.7.7.65</ecNumber>
    </recommendedName>
</protein>
<dbReference type="InterPro" id="IPR019734">
    <property type="entry name" value="TPR_rpt"/>
</dbReference>
<evidence type="ECO:0000313" key="7">
    <source>
        <dbReference type="Proteomes" id="UP000494245"/>
    </source>
</evidence>
<dbReference type="InterPro" id="IPR043128">
    <property type="entry name" value="Rev_trsase/Diguanyl_cyclase"/>
</dbReference>
<dbReference type="InterPro" id="IPR029787">
    <property type="entry name" value="Nucleotide_cyclase"/>
</dbReference>
<dbReference type="SUPFAM" id="SSF48452">
    <property type="entry name" value="TPR-like"/>
    <property type="match status" value="1"/>
</dbReference>
<feature type="domain" description="GGDEF" evidence="5">
    <location>
        <begin position="154"/>
        <end position="299"/>
    </location>
</feature>
<evidence type="ECO:0000256" key="3">
    <source>
        <dbReference type="PROSITE-ProRule" id="PRU00339"/>
    </source>
</evidence>
<evidence type="ECO:0000313" key="6">
    <source>
        <dbReference type="EMBL" id="GFK95919.1"/>
    </source>
</evidence>
<dbReference type="Proteomes" id="UP000494245">
    <property type="component" value="Unassembled WGS sequence"/>
</dbReference>
<reference evidence="6 7" key="1">
    <citation type="submission" date="2020-04" db="EMBL/GenBank/DDBJ databases">
        <authorList>
            <consortium name="Desulfovibrio sp. FSS-1 genome sequencing consortium"/>
            <person name="Shimoshige H."/>
            <person name="Kobayashi H."/>
            <person name="Maekawa T."/>
        </authorList>
    </citation>
    <scope>NUCLEOTIDE SEQUENCE [LARGE SCALE GENOMIC DNA]</scope>
    <source>
        <strain evidence="6 7">SIID29052-01</strain>
    </source>
</reference>
<dbReference type="PANTHER" id="PTHR45138:SF9">
    <property type="entry name" value="DIGUANYLATE CYCLASE DGCM-RELATED"/>
    <property type="match status" value="1"/>
</dbReference>
<gene>
    <name evidence="6" type="primary">cph2_9</name>
    <name evidence="6" type="ORF">NNJEOMEG_03792</name>
</gene>
<dbReference type="Gene3D" id="3.30.70.270">
    <property type="match status" value="1"/>
</dbReference>
<accession>A0A6V8M111</accession>
<dbReference type="Gene3D" id="1.25.40.10">
    <property type="entry name" value="Tetratricopeptide repeat domain"/>
    <property type="match status" value="1"/>
</dbReference>
<dbReference type="InterPro" id="IPR000160">
    <property type="entry name" value="GGDEF_dom"/>
</dbReference>
<dbReference type="CDD" id="cd01949">
    <property type="entry name" value="GGDEF"/>
    <property type="match status" value="1"/>
</dbReference>
<dbReference type="PANTHER" id="PTHR45138">
    <property type="entry name" value="REGULATORY COMPONENTS OF SENSORY TRANSDUCTION SYSTEM"/>
    <property type="match status" value="1"/>
</dbReference>
<dbReference type="AlphaFoldDB" id="A0A6V8M111"/>
<comment type="catalytic activity">
    <reaction evidence="2">
        <text>2 GTP = 3',3'-c-di-GMP + 2 diphosphate</text>
        <dbReference type="Rhea" id="RHEA:24898"/>
        <dbReference type="ChEBI" id="CHEBI:33019"/>
        <dbReference type="ChEBI" id="CHEBI:37565"/>
        <dbReference type="ChEBI" id="CHEBI:58805"/>
        <dbReference type="EC" id="2.7.7.65"/>
    </reaction>
</comment>